<feature type="binding site" evidence="9">
    <location>
        <begin position="53"/>
        <end position="55"/>
    </location>
    <ligand>
        <name>substrate</name>
    </ligand>
</feature>
<comment type="miscellaneous">
    <text evidence="9">The reaction produces a racemic mixture of D-glycero-alpha-D-manno-heptose 7-phosphate and D-glycero-beta-D-manno-heptose 7-phosphate.</text>
</comment>
<keyword evidence="6 9" id="KW-0862">Zinc</keyword>
<dbReference type="GO" id="GO:0008270">
    <property type="term" value="F:zinc ion binding"/>
    <property type="evidence" value="ECO:0007669"/>
    <property type="project" value="UniProtKB-UniRule"/>
</dbReference>
<dbReference type="PANTHER" id="PTHR30390:SF6">
    <property type="entry name" value="DNAA INITIATOR-ASSOCIATING PROTEIN DIAA"/>
    <property type="match status" value="1"/>
</dbReference>
<gene>
    <name evidence="9" type="primary">gmhA</name>
    <name evidence="11" type="ORF">Dthio_PD2063</name>
</gene>
<evidence type="ECO:0000256" key="5">
    <source>
        <dbReference type="ARBA" id="ARBA00022723"/>
    </source>
</evidence>
<dbReference type="UniPathway" id="UPA00041">
    <property type="reaction ID" value="UER00436"/>
</dbReference>
<keyword evidence="4 9" id="KW-0963">Cytoplasm</keyword>
<dbReference type="InterPro" id="IPR046348">
    <property type="entry name" value="SIS_dom_sf"/>
</dbReference>
<keyword evidence="7 9" id="KW-0413">Isomerase</keyword>
<dbReference type="InterPro" id="IPR050099">
    <property type="entry name" value="SIS_GmhA/DiaA_subfam"/>
</dbReference>
<evidence type="ECO:0000313" key="12">
    <source>
        <dbReference type="Proteomes" id="UP000005496"/>
    </source>
</evidence>
<dbReference type="InterPro" id="IPR001347">
    <property type="entry name" value="SIS_dom"/>
</dbReference>
<name>D6SPL5_9BACT</name>
<keyword evidence="8 9" id="KW-0119">Carbohydrate metabolism</keyword>
<comment type="similarity">
    <text evidence="3 9">Belongs to the SIS family. GmhA subfamily.</text>
</comment>
<feature type="binding site" evidence="9">
    <location>
        <position position="66"/>
    </location>
    <ligand>
        <name>substrate</name>
    </ligand>
</feature>
<dbReference type="InterPro" id="IPR004515">
    <property type="entry name" value="Phosphoheptose_Isoase"/>
</dbReference>
<dbReference type="Pfam" id="PF13580">
    <property type="entry name" value="SIS_2"/>
    <property type="match status" value="1"/>
</dbReference>
<dbReference type="SUPFAM" id="SSF53697">
    <property type="entry name" value="SIS domain"/>
    <property type="match status" value="1"/>
</dbReference>
<accession>D6SPL5</accession>
<dbReference type="RefSeq" id="WP_008870011.1">
    <property type="nucleotide sequence ID" value="NZ_ACJN02000002.1"/>
</dbReference>
<proteinExistence type="inferred from homology"/>
<dbReference type="AlphaFoldDB" id="D6SPL5"/>
<dbReference type="CDD" id="cd05006">
    <property type="entry name" value="SIS_GmhA"/>
    <property type="match status" value="1"/>
</dbReference>
<dbReference type="GO" id="GO:2001061">
    <property type="term" value="P:D-glycero-D-manno-heptose 7-phosphate biosynthetic process"/>
    <property type="evidence" value="ECO:0007669"/>
    <property type="project" value="UniProtKB-UniPathway"/>
</dbReference>
<reference evidence="11" key="1">
    <citation type="submission" date="2010-05" db="EMBL/GenBank/DDBJ databases">
        <title>The draft genome of Desulfonatronospira thiodismutans ASO3-1.</title>
        <authorList>
            <consortium name="US DOE Joint Genome Institute (JGI-PGF)"/>
            <person name="Lucas S."/>
            <person name="Copeland A."/>
            <person name="Lapidus A."/>
            <person name="Cheng J.-F."/>
            <person name="Bruce D."/>
            <person name="Goodwin L."/>
            <person name="Pitluck S."/>
            <person name="Chertkov O."/>
            <person name="Brettin T."/>
            <person name="Detter J.C."/>
            <person name="Han C."/>
            <person name="Land M.L."/>
            <person name="Hauser L."/>
            <person name="Kyrpides N."/>
            <person name="Mikhailova N."/>
            <person name="Muyzer G."/>
            <person name="Woyke T."/>
        </authorList>
    </citation>
    <scope>NUCLEOTIDE SEQUENCE [LARGE SCALE GENOMIC DNA]</scope>
    <source>
        <strain evidence="11">ASO3-1</strain>
    </source>
</reference>
<evidence type="ECO:0000259" key="10">
    <source>
        <dbReference type="PROSITE" id="PS51464"/>
    </source>
</evidence>
<feature type="binding site" evidence="9">
    <location>
        <position position="126"/>
    </location>
    <ligand>
        <name>substrate</name>
    </ligand>
</feature>
<dbReference type="PANTHER" id="PTHR30390">
    <property type="entry name" value="SEDOHEPTULOSE 7-PHOSPHATE ISOMERASE / DNAA INITIATOR-ASSOCIATING FACTOR FOR REPLICATION INITIATION"/>
    <property type="match status" value="1"/>
</dbReference>
<dbReference type="Gene3D" id="3.40.50.10490">
    <property type="entry name" value="Glucose-6-phosphate isomerase like protein, domain 1"/>
    <property type="match status" value="1"/>
</dbReference>
<feature type="binding site" evidence="9">
    <location>
        <begin position="95"/>
        <end position="96"/>
    </location>
    <ligand>
        <name>substrate</name>
    </ligand>
</feature>
<evidence type="ECO:0000256" key="3">
    <source>
        <dbReference type="ARBA" id="ARBA00009894"/>
    </source>
</evidence>
<evidence type="ECO:0000256" key="6">
    <source>
        <dbReference type="ARBA" id="ARBA00022833"/>
    </source>
</evidence>
<dbReference type="HAMAP" id="MF_00067">
    <property type="entry name" value="GmhA"/>
    <property type="match status" value="1"/>
</dbReference>
<sequence>MQDKSLDIIHAHARDGSRARDAFFEKNALELAAISRTIAASMVAGGKVLFCGNGGSAADAQHLAAEFVNRFLLERPPLPAIALTTDTSILTAISNDYHFHEVFVKQVKALGRSGDILVGISTSGGSDNINKALHQALELDMVTVGLTGKKGREPMQACCSHLLVVDEESTPIIQEVHIAAGHILCMLVDHYLFEKPQESKKGQGC</sequence>
<keyword evidence="12" id="KW-1185">Reference proteome</keyword>
<protein>
    <recommendedName>
        <fullName evidence="9">Phosphoheptose isomerase</fullName>
        <ecNumber evidence="9">5.3.1.28</ecNumber>
    </recommendedName>
    <alternativeName>
        <fullName evidence="9">Sedoheptulose 7-phosphate isomerase</fullName>
    </alternativeName>
</protein>
<comment type="caution">
    <text evidence="11">The sequence shown here is derived from an EMBL/GenBank/DDBJ whole genome shotgun (WGS) entry which is preliminary data.</text>
</comment>
<dbReference type="InterPro" id="IPR035461">
    <property type="entry name" value="GmhA/DiaA"/>
</dbReference>
<evidence type="ECO:0000256" key="9">
    <source>
        <dbReference type="HAMAP-Rule" id="MF_00067"/>
    </source>
</evidence>
<comment type="cofactor">
    <cofactor evidence="9">
        <name>Zn(2+)</name>
        <dbReference type="ChEBI" id="CHEBI:29105"/>
    </cofactor>
    <text evidence="9">Binds 1 zinc ion per subunit.</text>
</comment>
<evidence type="ECO:0000256" key="8">
    <source>
        <dbReference type="ARBA" id="ARBA00023277"/>
    </source>
</evidence>
<dbReference type="PROSITE" id="PS51464">
    <property type="entry name" value="SIS"/>
    <property type="match status" value="1"/>
</dbReference>
<dbReference type="EC" id="5.3.1.28" evidence="9"/>
<evidence type="ECO:0000256" key="7">
    <source>
        <dbReference type="ARBA" id="ARBA00023235"/>
    </source>
</evidence>
<comment type="pathway">
    <text evidence="9">Carbohydrate biosynthesis; D-glycero-D-manno-heptose 7-phosphate biosynthesis; D-glycero-alpha-D-manno-heptose 7-phosphate and D-glycero-beta-D-manno-heptose 7-phosphate from sedoheptulose 7-phosphate: step 1/1.</text>
</comment>
<evidence type="ECO:0000256" key="4">
    <source>
        <dbReference type="ARBA" id="ARBA00022490"/>
    </source>
</evidence>
<feature type="binding site" evidence="9">
    <location>
        <position position="62"/>
    </location>
    <ligand>
        <name>Zn(2+)</name>
        <dbReference type="ChEBI" id="CHEBI:29105"/>
    </ligand>
</feature>
<dbReference type="GO" id="GO:0097367">
    <property type="term" value="F:carbohydrate derivative binding"/>
    <property type="evidence" value="ECO:0007669"/>
    <property type="project" value="InterPro"/>
</dbReference>
<keyword evidence="5 9" id="KW-0479">Metal-binding</keyword>
<dbReference type="OrthoDB" id="9810929at2"/>
<comment type="function">
    <text evidence="9">Catalyzes the isomerization of sedoheptulose 7-phosphate in D-glycero-D-manno-heptose 7-phosphate.</text>
</comment>
<dbReference type="EMBL" id="ACJN02000002">
    <property type="protein sequence ID" value="EFI34691.1"/>
    <property type="molecule type" value="Genomic_DNA"/>
</dbReference>
<feature type="binding site" evidence="9">
    <location>
        <begin position="121"/>
        <end position="123"/>
    </location>
    <ligand>
        <name>substrate</name>
    </ligand>
</feature>
<dbReference type="eggNOG" id="COG0279">
    <property type="taxonomic scope" value="Bacteria"/>
</dbReference>
<evidence type="ECO:0000256" key="2">
    <source>
        <dbReference type="ARBA" id="ARBA00004496"/>
    </source>
</evidence>
<feature type="binding site" evidence="9">
    <location>
        <position position="174"/>
    </location>
    <ligand>
        <name>substrate</name>
    </ligand>
</feature>
<dbReference type="GO" id="GO:0008968">
    <property type="term" value="F:D-sedoheptulose 7-phosphate isomerase activity"/>
    <property type="evidence" value="ECO:0007669"/>
    <property type="project" value="UniProtKB-UniRule"/>
</dbReference>
<evidence type="ECO:0000256" key="1">
    <source>
        <dbReference type="ARBA" id="ARBA00000348"/>
    </source>
</evidence>
<dbReference type="GO" id="GO:0005737">
    <property type="term" value="C:cytoplasm"/>
    <property type="evidence" value="ECO:0007669"/>
    <property type="project" value="UniProtKB-SubCell"/>
</dbReference>
<evidence type="ECO:0000313" key="11">
    <source>
        <dbReference type="EMBL" id="EFI34691.1"/>
    </source>
</evidence>
<comment type="subcellular location">
    <subcellularLocation>
        <location evidence="2 9">Cytoplasm</location>
    </subcellularLocation>
</comment>
<dbReference type="Proteomes" id="UP000005496">
    <property type="component" value="Unassembled WGS sequence"/>
</dbReference>
<dbReference type="GO" id="GO:0005975">
    <property type="term" value="P:carbohydrate metabolic process"/>
    <property type="evidence" value="ECO:0007669"/>
    <property type="project" value="UniProtKB-UniRule"/>
</dbReference>
<feature type="binding site" evidence="9">
    <location>
        <position position="66"/>
    </location>
    <ligand>
        <name>Zn(2+)</name>
        <dbReference type="ChEBI" id="CHEBI:29105"/>
    </ligand>
</feature>
<organism evidence="11 12">
    <name type="scientific">Desulfonatronospira thiodismutans ASO3-1</name>
    <dbReference type="NCBI Taxonomy" id="555779"/>
    <lineage>
        <taxon>Bacteria</taxon>
        <taxon>Pseudomonadati</taxon>
        <taxon>Thermodesulfobacteriota</taxon>
        <taxon>Desulfovibrionia</taxon>
        <taxon>Desulfovibrionales</taxon>
        <taxon>Desulfonatronovibrionaceae</taxon>
        <taxon>Desulfonatronospira</taxon>
    </lineage>
</organism>
<feature type="binding site" evidence="9">
    <location>
        <position position="174"/>
    </location>
    <ligand>
        <name>Zn(2+)</name>
        <dbReference type="ChEBI" id="CHEBI:29105"/>
    </ligand>
</feature>
<feature type="domain" description="SIS" evidence="10">
    <location>
        <begin position="38"/>
        <end position="198"/>
    </location>
</feature>
<feature type="binding site" evidence="9">
    <location>
        <position position="182"/>
    </location>
    <ligand>
        <name>Zn(2+)</name>
        <dbReference type="ChEBI" id="CHEBI:29105"/>
    </ligand>
</feature>
<comment type="catalytic activity">
    <reaction evidence="1 9">
        <text>2 D-sedoheptulose 7-phosphate = D-glycero-alpha-D-manno-heptose 7-phosphate + D-glycero-beta-D-manno-heptose 7-phosphate</text>
        <dbReference type="Rhea" id="RHEA:27489"/>
        <dbReference type="ChEBI" id="CHEBI:57483"/>
        <dbReference type="ChEBI" id="CHEBI:60203"/>
        <dbReference type="ChEBI" id="CHEBI:60204"/>
        <dbReference type="EC" id="5.3.1.28"/>
    </reaction>
</comment>